<gene>
    <name evidence="1" type="ORF">HMPREF9733_00041</name>
</gene>
<reference evidence="1 2" key="1">
    <citation type="submission" date="2012-01" db="EMBL/GenBank/DDBJ databases">
        <title>The Genome Sequence of Treponema denticola SP33.</title>
        <authorList>
            <consortium name="The Broad Institute Genome Sequencing Platform"/>
            <person name="Earl A."/>
            <person name="Ward D."/>
            <person name="Feldgarden M."/>
            <person name="Gevers D."/>
            <person name="Blanton J.M."/>
            <person name="Fenno C.J."/>
            <person name="Baranova O.V."/>
            <person name="Mathney J."/>
            <person name="Dewhirst F.E."/>
            <person name="Izard J."/>
            <person name="Young S.K."/>
            <person name="Zeng Q."/>
            <person name="Gargeya S."/>
            <person name="Fitzgerald M."/>
            <person name="Haas B."/>
            <person name="Abouelleil A."/>
            <person name="Alvarado L."/>
            <person name="Arachchi H.M."/>
            <person name="Berlin A."/>
            <person name="Chapman S.B."/>
            <person name="Gearin G."/>
            <person name="Goldberg J."/>
            <person name="Griggs A."/>
            <person name="Gujja S."/>
            <person name="Hansen M."/>
            <person name="Heiman D."/>
            <person name="Howarth C."/>
            <person name="Larimer J."/>
            <person name="Lui A."/>
            <person name="MacDonald P.J.P."/>
            <person name="McCowen C."/>
            <person name="Montmayeur A."/>
            <person name="Murphy C."/>
            <person name="Neiman D."/>
            <person name="Pearson M."/>
            <person name="Priest M."/>
            <person name="Roberts A."/>
            <person name="Saif S."/>
            <person name="Shea T."/>
            <person name="Sisk P."/>
            <person name="Stolte C."/>
            <person name="Sykes S."/>
            <person name="Wortman J."/>
            <person name="Nusbaum C."/>
            <person name="Birren B."/>
        </authorList>
    </citation>
    <scope>NUCLEOTIDE SEQUENCE [LARGE SCALE GENOMIC DNA]</scope>
    <source>
        <strain evidence="1 2">SP33</strain>
    </source>
</reference>
<evidence type="ECO:0000313" key="2">
    <source>
        <dbReference type="Proteomes" id="UP000016183"/>
    </source>
</evidence>
<sequence length="140" mass="16305">MNKKNIFVVFVLFLTVFCINTMSCRDKPKTYNTYTVYTGKSTLAEYKQIFGNGETIDKNSHTFWIMNKPFFDGLKTKFTGVHTMVWTQAEMETYLVDEGFSEDMAKKAINKFLTTSTDATKPHKCLAYRLSSDTIYYLFR</sequence>
<proteinExistence type="predicted"/>
<dbReference type="EMBL" id="AGDZ01000001">
    <property type="protein sequence ID" value="EMB28893.1"/>
    <property type="molecule type" value="Genomic_DNA"/>
</dbReference>
<protein>
    <submittedName>
        <fullName evidence="1">Uncharacterized protein</fullName>
    </submittedName>
</protein>
<dbReference type="PATRIC" id="fig|999437.3.peg.41"/>
<dbReference type="AlphaFoldDB" id="M2C5J0"/>
<dbReference type="RefSeq" id="WP_010692312.1">
    <property type="nucleotide sequence ID" value="NZ_KB442453.1"/>
</dbReference>
<organism evidence="1 2">
    <name type="scientific">Treponema denticola SP33</name>
    <dbReference type="NCBI Taxonomy" id="999437"/>
    <lineage>
        <taxon>Bacteria</taxon>
        <taxon>Pseudomonadati</taxon>
        <taxon>Spirochaetota</taxon>
        <taxon>Spirochaetia</taxon>
        <taxon>Spirochaetales</taxon>
        <taxon>Treponemataceae</taxon>
        <taxon>Treponema</taxon>
    </lineage>
</organism>
<evidence type="ECO:0000313" key="1">
    <source>
        <dbReference type="EMBL" id="EMB28893.1"/>
    </source>
</evidence>
<comment type="caution">
    <text evidence="1">The sequence shown here is derived from an EMBL/GenBank/DDBJ whole genome shotgun (WGS) entry which is preliminary data.</text>
</comment>
<name>M2C5J0_TREDN</name>
<dbReference type="Proteomes" id="UP000016183">
    <property type="component" value="Unassembled WGS sequence"/>
</dbReference>
<dbReference type="HOGENOM" id="CLU_1834294_0_0_12"/>
<accession>M2C5J0</accession>